<reference evidence="1" key="2">
    <citation type="journal article" date="2015" name="Data Brief">
        <title>Shoot transcriptome of the giant reed, Arundo donax.</title>
        <authorList>
            <person name="Barrero R.A."/>
            <person name="Guerrero F.D."/>
            <person name="Moolhuijzen P."/>
            <person name="Goolsby J.A."/>
            <person name="Tidwell J."/>
            <person name="Bellgard S.E."/>
            <person name="Bellgard M.I."/>
        </authorList>
    </citation>
    <scope>NUCLEOTIDE SEQUENCE</scope>
    <source>
        <tissue evidence="1">Shoot tissue taken approximately 20 cm above the soil surface</tissue>
    </source>
</reference>
<name>A0A0A8YUB8_ARUDO</name>
<accession>A0A0A8YUB8</accession>
<organism evidence="1">
    <name type="scientific">Arundo donax</name>
    <name type="common">Giant reed</name>
    <name type="synonym">Donax arundinaceus</name>
    <dbReference type="NCBI Taxonomy" id="35708"/>
    <lineage>
        <taxon>Eukaryota</taxon>
        <taxon>Viridiplantae</taxon>
        <taxon>Streptophyta</taxon>
        <taxon>Embryophyta</taxon>
        <taxon>Tracheophyta</taxon>
        <taxon>Spermatophyta</taxon>
        <taxon>Magnoliopsida</taxon>
        <taxon>Liliopsida</taxon>
        <taxon>Poales</taxon>
        <taxon>Poaceae</taxon>
        <taxon>PACMAD clade</taxon>
        <taxon>Arundinoideae</taxon>
        <taxon>Arundineae</taxon>
        <taxon>Arundo</taxon>
    </lineage>
</organism>
<reference evidence="1" key="1">
    <citation type="submission" date="2014-09" db="EMBL/GenBank/DDBJ databases">
        <authorList>
            <person name="Magalhaes I.L.F."/>
            <person name="Oliveira U."/>
            <person name="Santos F.R."/>
            <person name="Vidigal T.H.D.A."/>
            <person name="Brescovit A.D."/>
            <person name="Santos A.J."/>
        </authorList>
    </citation>
    <scope>NUCLEOTIDE SEQUENCE</scope>
    <source>
        <tissue evidence="1">Shoot tissue taken approximately 20 cm above the soil surface</tissue>
    </source>
</reference>
<protein>
    <submittedName>
        <fullName evidence="1">Uncharacterized protein</fullName>
    </submittedName>
</protein>
<dbReference type="AlphaFoldDB" id="A0A0A8YUB8"/>
<dbReference type="EMBL" id="GBRH01271688">
    <property type="protein sequence ID" value="JAD26207.1"/>
    <property type="molecule type" value="Transcribed_RNA"/>
</dbReference>
<proteinExistence type="predicted"/>
<evidence type="ECO:0000313" key="1">
    <source>
        <dbReference type="EMBL" id="JAD26207.1"/>
    </source>
</evidence>
<sequence>MLAMLHTREKVGVMRPANDRRKAEQYITTRNIIG</sequence>